<name>A0A8H6J2S8_9PEZI</name>
<comment type="cofactor">
    <cofactor evidence="1">
        <name>FAD</name>
        <dbReference type="ChEBI" id="CHEBI:57692"/>
    </cofactor>
</comment>
<comment type="caution">
    <text evidence="7">The sequence shown here is derived from an EMBL/GenBank/DDBJ whole genome shotgun (WGS) entry which is preliminary data.</text>
</comment>
<evidence type="ECO:0000256" key="1">
    <source>
        <dbReference type="ARBA" id="ARBA00001974"/>
    </source>
</evidence>
<dbReference type="Pfam" id="PF07992">
    <property type="entry name" value="Pyr_redox_2"/>
    <property type="match status" value="1"/>
</dbReference>
<dbReference type="PRINTS" id="PR00368">
    <property type="entry name" value="FADPNR"/>
</dbReference>
<dbReference type="GO" id="GO:0003955">
    <property type="term" value="F:NAD(P)H dehydrogenase (quinone) activity"/>
    <property type="evidence" value="ECO:0007669"/>
    <property type="project" value="TreeGrafter"/>
</dbReference>
<comment type="similarity">
    <text evidence="2">Belongs to the NADH dehydrogenase family.</text>
</comment>
<proteinExistence type="inferred from homology"/>
<feature type="domain" description="FAD/NAD(P)-binding" evidence="6">
    <location>
        <begin position="4"/>
        <end position="313"/>
    </location>
</feature>
<evidence type="ECO:0000256" key="4">
    <source>
        <dbReference type="ARBA" id="ARBA00022827"/>
    </source>
</evidence>
<evidence type="ECO:0000313" key="8">
    <source>
        <dbReference type="Proteomes" id="UP000652219"/>
    </source>
</evidence>
<keyword evidence="3" id="KW-0285">Flavoprotein</keyword>
<dbReference type="SUPFAM" id="SSF51905">
    <property type="entry name" value="FAD/NAD(P)-binding domain"/>
    <property type="match status" value="1"/>
</dbReference>
<evidence type="ECO:0000256" key="3">
    <source>
        <dbReference type="ARBA" id="ARBA00022630"/>
    </source>
</evidence>
<dbReference type="InterPro" id="IPR023753">
    <property type="entry name" value="FAD/NAD-binding_dom"/>
</dbReference>
<dbReference type="PANTHER" id="PTHR42913">
    <property type="entry name" value="APOPTOSIS-INDUCING FACTOR 1"/>
    <property type="match status" value="1"/>
</dbReference>
<keyword evidence="8" id="KW-1185">Reference proteome</keyword>
<dbReference type="PANTHER" id="PTHR42913:SF3">
    <property type="entry name" value="64 KDA MITOCHONDRIAL NADH DEHYDROGENASE (EUROFUNG)"/>
    <property type="match status" value="1"/>
</dbReference>
<keyword evidence="4" id="KW-0274">FAD</keyword>
<dbReference type="Proteomes" id="UP000652219">
    <property type="component" value="Unassembled WGS sequence"/>
</dbReference>
<dbReference type="PRINTS" id="PR00411">
    <property type="entry name" value="PNDRDTASEI"/>
</dbReference>
<dbReference type="Gene3D" id="3.50.50.100">
    <property type="match status" value="1"/>
</dbReference>
<dbReference type="AlphaFoldDB" id="A0A8H6J2S8"/>
<keyword evidence="5" id="KW-0560">Oxidoreductase</keyword>
<protein>
    <recommendedName>
        <fullName evidence="6">FAD/NAD(P)-binding domain-containing protein</fullName>
    </recommendedName>
</protein>
<gene>
    <name evidence="7" type="ORF">CSOJ01_09499</name>
</gene>
<dbReference type="EMBL" id="WIGN01000182">
    <property type="protein sequence ID" value="KAF6805424.1"/>
    <property type="molecule type" value="Genomic_DNA"/>
</dbReference>
<dbReference type="InterPro" id="IPR036188">
    <property type="entry name" value="FAD/NAD-bd_sf"/>
</dbReference>
<evidence type="ECO:0000256" key="2">
    <source>
        <dbReference type="ARBA" id="ARBA00005272"/>
    </source>
</evidence>
<dbReference type="InterPro" id="IPR051169">
    <property type="entry name" value="NADH-Q_oxidoreductase"/>
</dbReference>
<evidence type="ECO:0000256" key="5">
    <source>
        <dbReference type="ARBA" id="ARBA00023002"/>
    </source>
</evidence>
<organism evidence="7 8">
    <name type="scientific">Colletotrichum sojae</name>
    <dbReference type="NCBI Taxonomy" id="2175907"/>
    <lineage>
        <taxon>Eukaryota</taxon>
        <taxon>Fungi</taxon>
        <taxon>Dikarya</taxon>
        <taxon>Ascomycota</taxon>
        <taxon>Pezizomycotina</taxon>
        <taxon>Sordariomycetes</taxon>
        <taxon>Hypocreomycetidae</taxon>
        <taxon>Glomerellales</taxon>
        <taxon>Glomerellaceae</taxon>
        <taxon>Colletotrichum</taxon>
        <taxon>Colletotrichum orchidearum species complex</taxon>
    </lineage>
</organism>
<accession>A0A8H6J2S8</accession>
<evidence type="ECO:0000313" key="7">
    <source>
        <dbReference type="EMBL" id="KAF6805424.1"/>
    </source>
</evidence>
<dbReference type="GO" id="GO:0019646">
    <property type="term" value="P:aerobic electron transport chain"/>
    <property type="evidence" value="ECO:0007669"/>
    <property type="project" value="TreeGrafter"/>
</dbReference>
<sequence length="408" mass="43396">MPSSIVIIGSGFAGVWSALSAKRLVELNKDNIIRILVIAPEQELVIRPRLYEANSGEMAHPLADLFQNANIDFLQGRVETIDTSAHSVRFLTANGAKSSVSYDRLILAAGSVVHRPQGVVGLGQHAFDIDSLHSAAKLERHLEGLSTLPFGPGRDTVVVCGGGFTGIELAAELPKRLAHIPNPRVVLVESATDIGPDLGPGPRPTIEQALSDLGFEVKLGTAVAEVDSSGVTLSTGERTPSKTVVWTTGVRATPLAQQISGPKDALGRVQVDRYLRALHAENVFVTGDAAYALADVDNDRYALMSCQHALQMGRVSGHNAAAEILGEPIVEYSQPAYNCCLDLGSWGAVIGTGWERDVQFAGGQAKKVKEYINRTLIYPPESFEEAIASADPVGPGSDELIKQILGVV</sequence>
<evidence type="ECO:0000259" key="6">
    <source>
        <dbReference type="Pfam" id="PF07992"/>
    </source>
</evidence>
<reference evidence="7 8" key="1">
    <citation type="journal article" date="2020" name="Phytopathology">
        <title>Genome Sequence Resources of Colletotrichum truncatum, C. plurivorum, C. musicola, and C. sojae: Four Species Pathogenic to Soybean (Glycine max).</title>
        <authorList>
            <person name="Rogerio F."/>
            <person name="Boufleur T.R."/>
            <person name="Ciampi-Guillardi M."/>
            <person name="Sukno S.A."/>
            <person name="Thon M.R."/>
            <person name="Massola Junior N.S."/>
            <person name="Baroncelli R."/>
        </authorList>
    </citation>
    <scope>NUCLEOTIDE SEQUENCE [LARGE SCALE GENOMIC DNA]</scope>
    <source>
        <strain evidence="7 8">LFN0009</strain>
    </source>
</reference>